<dbReference type="EMBL" id="BOOK01000010">
    <property type="protein sequence ID" value="GIH99785.1"/>
    <property type="molecule type" value="Genomic_DNA"/>
</dbReference>
<dbReference type="InterPro" id="IPR036597">
    <property type="entry name" value="Fido-like_dom_sf"/>
</dbReference>
<dbReference type="PANTHER" id="PTHR39426">
    <property type="entry name" value="HOMOLOGY TO DEATH-ON-CURING PROTEIN OF PHAGE P1"/>
    <property type="match status" value="1"/>
</dbReference>
<reference evidence="2" key="1">
    <citation type="submission" date="2021-01" db="EMBL/GenBank/DDBJ databases">
        <title>Whole genome shotgun sequence of Planobispora takensis NBRC 109077.</title>
        <authorList>
            <person name="Komaki H."/>
            <person name="Tamura T."/>
        </authorList>
    </citation>
    <scope>NUCLEOTIDE SEQUENCE</scope>
    <source>
        <strain evidence="2">NBRC 109077</strain>
    </source>
</reference>
<dbReference type="PROSITE" id="PS51459">
    <property type="entry name" value="FIDO"/>
    <property type="match status" value="1"/>
</dbReference>
<feature type="domain" description="Fido" evidence="1">
    <location>
        <begin position="5"/>
        <end position="121"/>
    </location>
</feature>
<dbReference type="SUPFAM" id="SSF140931">
    <property type="entry name" value="Fic-like"/>
    <property type="match status" value="1"/>
</dbReference>
<dbReference type="Gene3D" id="1.20.120.1870">
    <property type="entry name" value="Fic/DOC protein, Fido domain"/>
    <property type="match status" value="1"/>
</dbReference>
<dbReference type="PANTHER" id="PTHR39426:SF1">
    <property type="entry name" value="HOMOLOGY TO DEATH-ON-CURING PROTEIN OF PHAGE P1"/>
    <property type="match status" value="1"/>
</dbReference>
<dbReference type="AlphaFoldDB" id="A0A8J3WS06"/>
<gene>
    <name evidence="2" type="primary">doc</name>
    <name evidence="2" type="ORF">Pta02_17940</name>
</gene>
<name>A0A8J3WS06_9ACTN</name>
<dbReference type="InterPro" id="IPR053737">
    <property type="entry name" value="Type_II_TA_Toxin"/>
</dbReference>
<protein>
    <submittedName>
        <fullName evidence="2">Toxin Doc</fullName>
    </submittedName>
</protein>
<dbReference type="GO" id="GO:0016301">
    <property type="term" value="F:kinase activity"/>
    <property type="evidence" value="ECO:0007669"/>
    <property type="project" value="InterPro"/>
</dbReference>
<sequence>MIRYLTLEQVLDLAELAIGATPELRDLGLLDSAVHRPRASMFGQEAYPGLFDKAAALIHSLATNHPFVDGNKRVAWVTTLVFLAWNGEKVDTDDDSAYDFVIAVASGKLTEVDEIADVLRGFAVPPRA</sequence>
<dbReference type="InterPro" id="IPR006440">
    <property type="entry name" value="Doc"/>
</dbReference>
<dbReference type="Pfam" id="PF02661">
    <property type="entry name" value="Fic"/>
    <property type="match status" value="1"/>
</dbReference>
<organism evidence="2 3">
    <name type="scientific">Planobispora takensis</name>
    <dbReference type="NCBI Taxonomy" id="1367882"/>
    <lineage>
        <taxon>Bacteria</taxon>
        <taxon>Bacillati</taxon>
        <taxon>Actinomycetota</taxon>
        <taxon>Actinomycetes</taxon>
        <taxon>Streptosporangiales</taxon>
        <taxon>Streptosporangiaceae</taxon>
        <taxon>Planobispora</taxon>
    </lineage>
</organism>
<dbReference type="NCBIfam" id="TIGR01550">
    <property type="entry name" value="DOC_P1"/>
    <property type="match status" value="1"/>
</dbReference>
<evidence type="ECO:0000313" key="3">
    <source>
        <dbReference type="Proteomes" id="UP000634476"/>
    </source>
</evidence>
<evidence type="ECO:0000259" key="1">
    <source>
        <dbReference type="PROSITE" id="PS51459"/>
    </source>
</evidence>
<dbReference type="Proteomes" id="UP000634476">
    <property type="component" value="Unassembled WGS sequence"/>
</dbReference>
<dbReference type="InterPro" id="IPR003812">
    <property type="entry name" value="Fido"/>
</dbReference>
<keyword evidence="3" id="KW-1185">Reference proteome</keyword>
<evidence type="ECO:0000313" key="2">
    <source>
        <dbReference type="EMBL" id="GIH99785.1"/>
    </source>
</evidence>
<dbReference type="RefSeq" id="WP_203874201.1">
    <property type="nucleotide sequence ID" value="NZ_BOOK01000010.1"/>
</dbReference>
<proteinExistence type="predicted"/>
<comment type="caution">
    <text evidence="2">The sequence shown here is derived from an EMBL/GenBank/DDBJ whole genome shotgun (WGS) entry which is preliminary data.</text>
</comment>
<accession>A0A8J3WS06</accession>